<dbReference type="Proteomes" id="UP000288674">
    <property type="component" value="Segment"/>
</dbReference>
<evidence type="ECO:0000256" key="1">
    <source>
        <dbReference type="SAM" id="MobiDB-lite"/>
    </source>
</evidence>
<sequence length="47" mass="5817">MNIRFQRKDRNKQLMTKANSKFERKVKEAFITKQLKKRGKNNESYKR</sequence>
<name>A0A3Q9R811_9CAUD</name>
<organism evidence="2 3">
    <name type="scientific">Bacillus phage pW4</name>
    <dbReference type="NCBI Taxonomy" id="2500560"/>
    <lineage>
        <taxon>Viruses</taxon>
        <taxon>Duplodnaviria</taxon>
        <taxon>Heunggongvirae</taxon>
        <taxon>Uroviricota</taxon>
        <taxon>Caudoviricetes</taxon>
        <taxon>Sejongvirinae</taxon>
        <taxon>Yihwangvirus</taxon>
        <taxon>Yihwangvirus pW4</taxon>
    </lineage>
</organism>
<accession>A0A3Q9R811</accession>
<feature type="compositionally biased region" description="Basic and acidic residues" evidence="1">
    <location>
        <begin position="1"/>
        <end position="12"/>
    </location>
</feature>
<evidence type="ECO:0000313" key="3">
    <source>
        <dbReference type="Proteomes" id="UP000288674"/>
    </source>
</evidence>
<gene>
    <name evidence="2" type="ORF">pW4_115</name>
</gene>
<protein>
    <submittedName>
        <fullName evidence="2">Uncharacterized protein</fullName>
    </submittedName>
</protein>
<feature type="region of interest" description="Disordered" evidence="1">
    <location>
        <begin position="1"/>
        <end position="20"/>
    </location>
</feature>
<proteinExistence type="predicted"/>
<evidence type="ECO:0000313" key="2">
    <source>
        <dbReference type="EMBL" id="AZU99124.1"/>
    </source>
</evidence>
<keyword evidence="3" id="KW-1185">Reference proteome</keyword>
<dbReference type="EMBL" id="MK288022">
    <property type="protein sequence ID" value="AZU99124.1"/>
    <property type="molecule type" value="Genomic_DNA"/>
</dbReference>
<reference evidence="2 3" key="1">
    <citation type="submission" date="2018-12" db="EMBL/GenBank/DDBJ databases">
        <title>Characterization of novel siphovirus infecting Emetic Bacillus cereus.</title>
        <authorList>
            <person name="Hu X."/>
            <person name="Wan X."/>
            <person name="Geng P."/>
            <person name="Yuan Z."/>
        </authorList>
    </citation>
    <scope>NUCLEOTIDE SEQUENCE [LARGE SCALE GENOMIC DNA]</scope>
</reference>